<dbReference type="GO" id="GO:0005886">
    <property type="term" value="C:plasma membrane"/>
    <property type="evidence" value="ECO:0007669"/>
    <property type="project" value="TreeGrafter"/>
</dbReference>
<evidence type="ECO:0000256" key="1">
    <source>
        <dbReference type="SAM" id="Phobius"/>
    </source>
</evidence>
<dbReference type="PANTHER" id="PTHR11328">
    <property type="entry name" value="MAJOR FACILITATOR SUPERFAMILY DOMAIN-CONTAINING PROTEIN"/>
    <property type="match status" value="1"/>
</dbReference>
<feature type="transmembrane region" description="Helical" evidence="1">
    <location>
        <begin position="321"/>
        <end position="341"/>
    </location>
</feature>
<dbReference type="EMBL" id="JNBQ01000015">
    <property type="protein sequence ID" value="KLN34398.1"/>
    <property type="molecule type" value="Genomic_DNA"/>
</dbReference>
<dbReference type="SUPFAM" id="SSF103473">
    <property type="entry name" value="MFS general substrate transporter"/>
    <property type="match status" value="1"/>
</dbReference>
<dbReference type="InterPro" id="IPR036259">
    <property type="entry name" value="MFS_trans_sf"/>
</dbReference>
<feature type="transmembrane region" description="Helical" evidence="1">
    <location>
        <begin position="113"/>
        <end position="131"/>
    </location>
</feature>
<proteinExistence type="predicted"/>
<dbReference type="STRING" id="264251.FB00_12675"/>
<dbReference type="GO" id="GO:0008643">
    <property type="term" value="P:carbohydrate transport"/>
    <property type="evidence" value="ECO:0007669"/>
    <property type="project" value="InterPro"/>
</dbReference>
<gene>
    <name evidence="2" type="ORF">FB00_12675</name>
</gene>
<keyword evidence="1" id="KW-0472">Membrane</keyword>
<feature type="transmembrane region" description="Helical" evidence="1">
    <location>
        <begin position="347"/>
        <end position="369"/>
    </location>
</feature>
<feature type="transmembrane region" description="Helical" evidence="1">
    <location>
        <begin position="183"/>
        <end position="202"/>
    </location>
</feature>
<keyword evidence="1" id="KW-1133">Transmembrane helix</keyword>
<reference evidence="2 3" key="1">
    <citation type="submission" date="2014-05" db="EMBL/GenBank/DDBJ databases">
        <title>Cellulosimicrobium funkei U11 genome.</title>
        <authorList>
            <person name="Hu C."/>
            <person name="Gong Y."/>
            <person name="Wan W."/>
            <person name="Jiang M."/>
        </authorList>
    </citation>
    <scope>NUCLEOTIDE SEQUENCE [LARGE SCALE GENOMIC DNA]</scope>
    <source>
        <strain evidence="2 3">U11</strain>
    </source>
</reference>
<organism evidence="2 3">
    <name type="scientific">Cellulosimicrobium funkei</name>
    <dbReference type="NCBI Taxonomy" id="264251"/>
    <lineage>
        <taxon>Bacteria</taxon>
        <taxon>Bacillati</taxon>
        <taxon>Actinomycetota</taxon>
        <taxon>Actinomycetes</taxon>
        <taxon>Micrococcales</taxon>
        <taxon>Promicromonosporaceae</taxon>
        <taxon>Cellulosimicrobium</taxon>
    </lineage>
</organism>
<keyword evidence="1" id="KW-0812">Transmembrane</keyword>
<dbReference type="Pfam" id="PF13347">
    <property type="entry name" value="MFS_2"/>
    <property type="match status" value="1"/>
</dbReference>
<dbReference type="RefSeq" id="WP_047233226.1">
    <property type="nucleotide sequence ID" value="NZ_JNBQ01000015.1"/>
</dbReference>
<dbReference type="GO" id="GO:0015293">
    <property type="term" value="F:symporter activity"/>
    <property type="evidence" value="ECO:0007669"/>
    <property type="project" value="InterPro"/>
</dbReference>
<dbReference type="Proteomes" id="UP000035265">
    <property type="component" value="Unassembled WGS sequence"/>
</dbReference>
<protein>
    <submittedName>
        <fullName evidence="2">MFS transporter</fullName>
    </submittedName>
</protein>
<dbReference type="AlphaFoldDB" id="A0A0H2KMK3"/>
<name>A0A0H2KMK3_9MICO</name>
<keyword evidence="3" id="KW-1185">Reference proteome</keyword>
<feature type="transmembrane region" description="Helical" evidence="1">
    <location>
        <begin position="259"/>
        <end position="284"/>
    </location>
</feature>
<feature type="transmembrane region" description="Helical" evidence="1">
    <location>
        <begin position="86"/>
        <end position="107"/>
    </location>
</feature>
<feature type="transmembrane region" description="Helical" evidence="1">
    <location>
        <begin position="15"/>
        <end position="39"/>
    </location>
</feature>
<evidence type="ECO:0000313" key="3">
    <source>
        <dbReference type="Proteomes" id="UP000035265"/>
    </source>
</evidence>
<sequence length="483" mass="49482">MTNATASPRLSRATIAGYAAGSVGTGGFGTLPGLVLLVYLTDALAVPAAVAGLIVTGAKVWDVVIDPFIGYGSDRDLARTGSRRRFMTIGALTLPVFFALTFAVPAAAGPTAAAIWVLVAFLLAATSFSLFQVPYIALPAELDPTYDGRTRLLAWRVAALAFAILLFGAGGPALRGGGDSTSGYLVMGVVSGVVIGAGMLVATRVAPRSGRSGATGGSAPVAGTTPLAPAASTSASRAWTLAVREAFDALRRSRPFRTLLAAFFLQAVATGLMLAGAAYVARYVLHDEAAVSYLFAALIAPALLCMPLWTRLARRDGKERGFVVATVLFAVAALGMVPLLWSPGAWVYVPTALAGIAYAGMQALPLAMLPDVIAHDARTHGEGRGGAFSGVWTAGETTGMALGAAVLSLVLGVTGYVSTRAGETVAQPDAAVDGIALAFSVVPAVLVLASLVPLVRYGLRKGDIDDTAPELPRDHASTDRARD</sequence>
<accession>A0A0H2KMK3</accession>
<feature type="transmembrane region" description="Helical" evidence="1">
    <location>
        <begin position="390"/>
        <end position="414"/>
    </location>
</feature>
<evidence type="ECO:0000313" key="2">
    <source>
        <dbReference type="EMBL" id="KLN34398.1"/>
    </source>
</evidence>
<dbReference type="PATRIC" id="fig|264251.5.peg.2578"/>
<feature type="transmembrane region" description="Helical" evidence="1">
    <location>
        <begin position="290"/>
        <end position="309"/>
    </location>
</feature>
<feature type="transmembrane region" description="Helical" evidence="1">
    <location>
        <begin position="45"/>
        <end position="65"/>
    </location>
</feature>
<comment type="caution">
    <text evidence="2">The sequence shown here is derived from an EMBL/GenBank/DDBJ whole genome shotgun (WGS) entry which is preliminary data.</text>
</comment>
<dbReference type="PANTHER" id="PTHR11328:SF24">
    <property type="entry name" value="MAJOR FACILITATOR SUPERFAMILY (MFS) PROFILE DOMAIN-CONTAINING PROTEIN"/>
    <property type="match status" value="1"/>
</dbReference>
<feature type="transmembrane region" description="Helical" evidence="1">
    <location>
        <begin position="152"/>
        <end position="171"/>
    </location>
</feature>
<dbReference type="InterPro" id="IPR039672">
    <property type="entry name" value="MFS_2"/>
</dbReference>
<feature type="transmembrane region" description="Helical" evidence="1">
    <location>
        <begin position="434"/>
        <end position="455"/>
    </location>
</feature>
<dbReference type="Gene3D" id="1.20.1250.20">
    <property type="entry name" value="MFS general substrate transporter like domains"/>
    <property type="match status" value="1"/>
</dbReference>